<dbReference type="SFLD" id="SFLDG01135">
    <property type="entry name" value="C1.5.6:_HAD__Beta-PGM__Phospha"/>
    <property type="match status" value="1"/>
</dbReference>
<dbReference type="Gene3D" id="3.40.50.1000">
    <property type="entry name" value="HAD superfamily/HAD-like"/>
    <property type="match status" value="1"/>
</dbReference>
<gene>
    <name evidence="3" type="primary">yqaB</name>
    <name evidence="3" type="ORF">J2R62_12385</name>
</gene>
<dbReference type="Proteomes" id="UP000664658">
    <property type="component" value="Unassembled WGS sequence"/>
</dbReference>
<evidence type="ECO:0000313" key="4">
    <source>
        <dbReference type="Proteomes" id="UP000664658"/>
    </source>
</evidence>
<accession>A0A2P1VTL7</accession>
<dbReference type="InterPro" id="IPR023214">
    <property type="entry name" value="HAD_sf"/>
</dbReference>
<dbReference type="PRINTS" id="PR00413">
    <property type="entry name" value="HADHALOGNASE"/>
</dbReference>
<organism evidence="3 4">
    <name type="scientific">Plesiomonas shigelloides</name>
    <name type="common">Aeromonas shigelloides</name>
    <dbReference type="NCBI Taxonomy" id="703"/>
    <lineage>
        <taxon>Bacteria</taxon>
        <taxon>Pseudomonadati</taxon>
        <taxon>Pseudomonadota</taxon>
        <taxon>Gammaproteobacteria</taxon>
        <taxon>Enterobacterales</taxon>
        <taxon>Enterobacteriaceae</taxon>
        <taxon>Plesiomonas</taxon>
    </lineage>
</organism>
<dbReference type="InterPro" id="IPR051806">
    <property type="entry name" value="HAD-like_SPP"/>
</dbReference>
<dbReference type="EMBL" id="JAFNAA010000013">
    <property type="protein sequence ID" value="MBO1108992.1"/>
    <property type="molecule type" value="Genomic_DNA"/>
</dbReference>
<comment type="caution">
    <text evidence="3">The sequence shown here is derived from an EMBL/GenBank/DDBJ whole genome shotgun (WGS) entry which is preliminary data.</text>
</comment>
<dbReference type="CDD" id="cd07505">
    <property type="entry name" value="HAD_BPGM-like"/>
    <property type="match status" value="1"/>
</dbReference>
<evidence type="ECO:0000256" key="2">
    <source>
        <dbReference type="ARBA" id="ARBA00022723"/>
    </source>
</evidence>
<name>A0A2P1VTL7_PLESH</name>
<dbReference type="FunFam" id="3.40.50.1000:FF:000038">
    <property type="entry name" value="Fructose-1-phosphate/6-phosphogluconate phosphatase"/>
    <property type="match status" value="1"/>
</dbReference>
<dbReference type="PANTHER" id="PTHR43481">
    <property type="entry name" value="FRUCTOSE-1-PHOSPHATE PHOSPHATASE"/>
    <property type="match status" value="1"/>
</dbReference>
<dbReference type="AlphaFoldDB" id="A0A2P1VTL7"/>
<keyword evidence="3" id="KW-0378">Hydrolase</keyword>
<dbReference type="GeneID" id="69704094"/>
<dbReference type="NCBIfam" id="NF008000">
    <property type="entry name" value="PRK10725.1"/>
    <property type="match status" value="1"/>
</dbReference>
<dbReference type="InterPro" id="IPR010976">
    <property type="entry name" value="B-phosphoglucomutase_hydrolase"/>
</dbReference>
<dbReference type="EC" id="3.1.3.-" evidence="3"/>
<dbReference type="InterPro" id="IPR023198">
    <property type="entry name" value="PGP-like_dom2"/>
</dbReference>
<dbReference type="InterPro" id="IPR006439">
    <property type="entry name" value="HAD-SF_hydro_IA"/>
</dbReference>
<dbReference type="PANTHER" id="PTHR43481:SF4">
    <property type="entry name" value="GLYCEROL-1-PHOSPHATE PHOSPHOHYDROLASE 1-RELATED"/>
    <property type="match status" value="1"/>
</dbReference>
<sequence length="190" mass="21055">MYDRYQGLIFDMDGTIIESLPAHRQAWEEVLGRYGLPYEPEFMASQSGAPTWQIASSILTRHGADLDPRLIAKQKADAVELLLFDLCRPLPLIEDVVKAYHGRRPMAVGTGSETAVAEALLRHMGLRDYFSVLVGANDVQAHKPAPDTFLLCAEKLGIAPQHCVVFEDAEFGLQAARRAGMDVVDVRTLY</sequence>
<dbReference type="SUPFAM" id="SSF56784">
    <property type="entry name" value="HAD-like"/>
    <property type="match status" value="1"/>
</dbReference>
<protein>
    <submittedName>
        <fullName evidence="3">Fructose-1-phosphate/6-phosphogluconate phosphatase</fullName>
        <ecNumber evidence="3">3.1.3.-</ecNumber>
    </submittedName>
</protein>
<comment type="similarity">
    <text evidence="1">Belongs to the HAD-like hydrolase superfamily. CbbY/CbbZ/Gph/YieH family.</text>
</comment>
<keyword evidence="2" id="KW-0479">Metal-binding</keyword>
<dbReference type="Gene3D" id="1.10.150.240">
    <property type="entry name" value="Putative phosphatase, domain 2"/>
    <property type="match status" value="1"/>
</dbReference>
<dbReference type="SFLD" id="SFLDG01129">
    <property type="entry name" value="C1.5:_HAD__Beta-PGM__Phosphata"/>
    <property type="match status" value="1"/>
</dbReference>
<proteinExistence type="inferred from homology"/>
<evidence type="ECO:0000256" key="1">
    <source>
        <dbReference type="ARBA" id="ARBA00006171"/>
    </source>
</evidence>
<dbReference type="InterPro" id="IPR036412">
    <property type="entry name" value="HAD-like_sf"/>
</dbReference>
<dbReference type="NCBIfam" id="TIGR01509">
    <property type="entry name" value="HAD-SF-IA-v3"/>
    <property type="match status" value="1"/>
</dbReference>
<dbReference type="Pfam" id="PF00702">
    <property type="entry name" value="Hydrolase"/>
    <property type="match status" value="1"/>
</dbReference>
<dbReference type="GO" id="GO:0050308">
    <property type="term" value="F:sugar-phosphatase activity"/>
    <property type="evidence" value="ECO:0007669"/>
    <property type="project" value="TreeGrafter"/>
</dbReference>
<dbReference type="NCBIfam" id="TIGR02009">
    <property type="entry name" value="PGMB-YQAB-SF"/>
    <property type="match status" value="1"/>
</dbReference>
<dbReference type="GO" id="GO:0046872">
    <property type="term" value="F:metal ion binding"/>
    <property type="evidence" value="ECO:0007669"/>
    <property type="project" value="UniProtKB-KW"/>
</dbReference>
<dbReference type="RefSeq" id="WP_010864347.1">
    <property type="nucleotide sequence ID" value="NZ_CP027852.1"/>
</dbReference>
<evidence type="ECO:0000313" key="3">
    <source>
        <dbReference type="EMBL" id="MBO1108992.1"/>
    </source>
</evidence>
<reference evidence="3" key="1">
    <citation type="submission" date="2021-03" db="EMBL/GenBank/DDBJ databases">
        <title>Plesiomonas shigelloides zfcc0051, isolated from zebrafish feces.</title>
        <authorList>
            <person name="Vanderhoek Z."/>
            <person name="Gaulke C."/>
        </authorList>
    </citation>
    <scope>NUCLEOTIDE SEQUENCE</scope>
    <source>
        <strain evidence="3">Zfcc0051</strain>
    </source>
</reference>
<dbReference type="SFLD" id="SFLDS00003">
    <property type="entry name" value="Haloacid_Dehalogenase"/>
    <property type="match status" value="1"/>
</dbReference>